<evidence type="ECO:0008006" key="4">
    <source>
        <dbReference type="Google" id="ProtNLM"/>
    </source>
</evidence>
<evidence type="ECO:0000313" key="2">
    <source>
        <dbReference type="EMBL" id="MFE8701881.1"/>
    </source>
</evidence>
<reference evidence="2 3" key="1">
    <citation type="submission" date="2024-08" db="EMBL/GenBank/DDBJ databases">
        <title>Two novel Cytobacillus novel species.</title>
        <authorList>
            <person name="Liu G."/>
        </authorList>
    </citation>
    <scope>NUCLEOTIDE SEQUENCE [LARGE SCALE GENOMIC DNA]</scope>
    <source>
        <strain evidence="2 3">FJAT-54145</strain>
    </source>
</reference>
<keyword evidence="1" id="KW-0472">Membrane</keyword>
<comment type="caution">
    <text evidence="2">The sequence shown here is derived from an EMBL/GenBank/DDBJ whole genome shotgun (WGS) entry which is preliminary data.</text>
</comment>
<feature type="transmembrane region" description="Helical" evidence="1">
    <location>
        <begin position="27"/>
        <end position="45"/>
    </location>
</feature>
<protein>
    <recommendedName>
        <fullName evidence="4">DUF3953 domain-containing protein</fullName>
    </recommendedName>
</protein>
<evidence type="ECO:0000256" key="1">
    <source>
        <dbReference type="SAM" id="Phobius"/>
    </source>
</evidence>
<keyword evidence="3" id="KW-1185">Reference proteome</keyword>
<dbReference type="Proteomes" id="UP001601059">
    <property type="component" value="Unassembled WGS sequence"/>
</dbReference>
<dbReference type="RefSeq" id="WP_389361847.1">
    <property type="nucleotide sequence ID" value="NZ_JBIACK010000007.1"/>
</dbReference>
<name>A0ABW6KCG5_9BACI</name>
<sequence length="62" mass="7281">MKQIFIFAGIVGFIGFMYFLYQHQLGAIPFFLLSIFFFALARGQLSKHRGQDKKDHQKNKKI</sequence>
<proteinExistence type="predicted"/>
<accession>A0ABW6KCG5</accession>
<keyword evidence="1" id="KW-1133">Transmembrane helix</keyword>
<organism evidence="2 3">
    <name type="scientific">Cytobacillus spartinae</name>
    <dbReference type="NCBI Taxonomy" id="3299023"/>
    <lineage>
        <taxon>Bacteria</taxon>
        <taxon>Bacillati</taxon>
        <taxon>Bacillota</taxon>
        <taxon>Bacilli</taxon>
        <taxon>Bacillales</taxon>
        <taxon>Bacillaceae</taxon>
        <taxon>Cytobacillus</taxon>
    </lineage>
</organism>
<evidence type="ECO:0000313" key="3">
    <source>
        <dbReference type="Proteomes" id="UP001601059"/>
    </source>
</evidence>
<gene>
    <name evidence="2" type="ORF">ACFYKX_14870</name>
</gene>
<keyword evidence="1" id="KW-0812">Transmembrane</keyword>
<feature type="transmembrane region" description="Helical" evidence="1">
    <location>
        <begin position="5"/>
        <end position="21"/>
    </location>
</feature>
<dbReference type="EMBL" id="JBIACK010000007">
    <property type="protein sequence ID" value="MFE8701881.1"/>
    <property type="molecule type" value="Genomic_DNA"/>
</dbReference>